<comment type="caution">
    <text evidence="1">The sequence shown here is derived from an EMBL/GenBank/DDBJ whole genome shotgun (WGS) entry which is preliminary data.</text>
</comment>
<accession>A0A9Q1IA49</accession>
<dbReference type="Proteomes" id="UP001152622">
    <property type="component" value="Unassembled WGS sequence"/>
</dbReference>
<dbReference type="AlphaFoldDB" id="A0A9Q1IA49"/>
<evidence type="ECO:0000313" key="1">
    <source>
        <dbReference type="EMBL" id="KAJ8332236.1"/>
    </source>
</evidence>
<proteinExistence type="predicted"/>
<organism evidence="1 2">
    <name type="scientific">Synaphobranchus kaupii</name>
    <name type="common">Kaup's arrowtooth eel</name>
    <dbReference type="NCBI Taxonomy" id="118154"/>
    <lineage>
        <taxon>Eukaryota</taxon>
        <taxon>Metazoa</taxon>
        <taxon>Chordata</taxon>
        <taxon>Craniata</taxon>
        <taxon>Vertebrata</taxon>
        <taxon>Euteleostomi</taxon>
        <taxon>Actinopterygii</taxon>
        <taxon>Neopterygii</taxon>
        <taxon>Teleostei</taxon>
        <taxon>Anguilliformes</taxon>
        <taxon>Synaphobranchidae</taxon>
        <taxon>Synaphobranchus</taxon>
    </lineage>
</organism>
<protein>
    <submittedName>
        <fullName evidence="1">Uncharacterized protein</fullName>
    </submittedName>
</protein>
<evidence type="ECO:0000313" key="2">
    <source>
        <dbReference type="Proteomes" id="UP001152622"/>
    </source>
</evidence>
<dbReference type="EMBL" id="JAINUF010000031">
    <property type="protein sequence ID" value="KAJ8332236.1"/>
    <property type="molecule type" value="Genomic_DNA"/>
</dbReference>
<gene>
    <name evidence="1" type="ORF">SKAU_G00427810</name>
</gene>
<reference evidence="1" key="1">
    <citation type="journal article" date="2023" name="Science">
        <title>Genome structures resolve the early diversification of teleost fishes.</title>
        <authorList>
            <person name="Parey E."/>
            <person name="Louis A."/>
            <person name="Montfort J."/>
            <person name="Bouchez O."/>
            <person name="Roques C."/>
            <person name="Iampietro C."/>
            <person name="Lluch J."/>
            <person name="Castinel A."/>
            <person name="Donnadieu C."/>
            <person name="Desvignes T."/>
            <person name="Floi Bucao C."/>
            <person name="Jouanno E."/>
            <person name="Wen M."/>
            <person name="Mejri S."/>
            <person name="Dirks R."/>
            <person name="Jansen H."/>
            <person name="Henkel C."/>
            <person name="Chen W.J."/>
            <person name="Zahm M."/>
            <person name="Cabau C."/>
            <person name="Klopp C."/>
            <person name="Thompson A.W."/>
            <person name="Robinson-Rechavi M."/>
            <person name="Braasch I."/>
            <person name="Lecointre G."/>
            <person name="Bobe J."/>
            <person name="Postlethwait J.H."/>
            <person name="Berthelot C."/>
            <person name="Roest Crollius H."/>
            <person name="Guiguen Y."/>
        </authorList>
    </citation>
    <scope>NUCLEOTIDE SEQUENCE</scope>
    <source>
        <strain evidence="1">WJC10195</strain>
    </source>
</reference>
<keyword evidence="2" id="KW-1185">Reference proteome</keyword>
<sequence length="82" mass="8444">MRLHTAAISATCLQSGALVPKCVGRCFLVTVALPHPVTNGFTIQPQCNKKSVGPVRAVFVANSGSPCPLSTSSPTAHSVTLL</sequence>
<name>A0A9Q1IA49_SYNKA</name>